<organism evidence="1 2">
    <name type="scientific">Anoxybacterium hadale</name>
    <dbReference type="NCBI Taxonomy" id="3408580"/>
    <lineage>
        <taxon>Bacteria</taxon>
        <taxon>Bacillati</taxon>
        <taxon>Bacillota</taxon>
        <taxon>Clostridia</taxon>
        <taxon>Peptostreptococcales</taxon>
        <taxon>Anaerovoracaceae</taxon>
        <taxon>Anoxybacterium</taxon>
    </lineage>
</organism>
<gene>
    <name evidence="1" type="ORF">FRZ06_19845</name>
</gene>
<sequence length="558" mass="63117">MMIGTTDLTGIDTEIDLVLRRLIAVNSETDTAGEKDCEAFLTSYLSDIPYFQENRELFGSYAVEEDPLHRAVCWALIKGRGASTVVLIHHYDVVGIEDFKNLREFAFQPDALAEALESIKEELNPEARADLSSGDYLFGRGSADMKAGGAIQLALLKRYSEIKELEGNILLLSLPDEEKLSAGMRAAVDLLDELKEKHGLHYVYGFNSEPHQRRIDGRGLISEGSVGKILSFVSVRGFLSHVGKVFEGFNPVHLLSEIVAETELSPLFSDWINGEAAPPPTWLNLRDRKENYDVSMPLSAGGCISILTLDSDPRNVLKLLRSSAEKSFETVIDRMNSSYTEFCRRTGRTTEKLPWKSLVMTYAELLDEAEEHGGENFRKAYTDERKSIEKRIKEGELDFIEGTFLLTEFVFHFISDLSPRVVLGFVPPYYPNVSNFLLKDLTQSQVMVADRIREFSLENFSVEYEKESYYTGISDLSYLSLKDSRGVQSELKRDMPLYGDAYSIPLEKIEALSMPCVNIGPWGKDFHKLTERVYKPDLYIQTPALLDHAIRFILEQEK</sequence>
<accession>A0ACD1AGB9</accession>
<dbReference type="Proteomes" id="UP000594014">
    <property type="component" value="Chromosome"/>
</dbReference>
<dbReference type="EMBL" id="CP042469">
    <property type="protein sequence ID" value="QOX65449.1"/>
    <property type="molecule type" value="Genomic_DNA"/>
</dbReference>
<keyword evidence="2" id="KW-1185">Reference proteome</keyword>
<protein>
    <submittedName>
        <fullName evidence="1">M20/M25/M40 family metallo-hydrolase</fullName>
    </submittedName>
</protein>
<reference evidence="1" key="1">
    <citation type="submission" date="2019-08" db="EMBL/GenBank/DDBJ databases">
        <title>Genome sequence of Clostridiales bacterium MT110.</title>
        <authorList>
            <person name="Cao J."/>
        </authorList>
    </citation>
    <scope>NUCLEOTIDE SEQUENCE</scope>
    <source>
        <strain evidence="1">MT110</strain>
    </source>
</reference>
<proteinExistence type="predicted"/>
<name>A0ACD1AGB9_9FIRM</name>
<evidence type="ECO:0000313" key="2">
    <source>
        <dbReference type="Proteomes" id="UP000594014"/>
    </source>
</evidence>
<evidence type="ECO:0000313" key="1">
    <source>
        <dbReference type="EMBL" id="QOX65449.1"/>
    </source>
</evidence>